<dbReference type="PANTHER" id="PTHR43601">
    <property type="entry name" value="THIOREDOXIN, MITOCHONDRIAL"/>
    <property type="match status" value="1"/>
</dbReference>
<dbReference type="SUPFAM" id="SSF52833">
    <property type="entry name" value="Thioredoxin-like"/>
    <property type="match status" value="1"/>
</dbReference>
<evidence type="ECO:0000256" key="2">
    <source>
        <dbReference type="ARBA" id="ARBA00023284"/>
    </source>
</evidence>
<evidence type="ECO:0000313" key="5">
    <source>
        <dbReference type="Proteomes" id="UP000250321"/>
    </source>
</evidence>
<protein>
    <recommendedName>
        <fullName evidence="3">Thioredoxin domain-containing protein</fullName>
    </recommendedName>
</protein>
<accession>A0A314ZDK5</accession>
<dbReference type="GO" id="GO:0045454">
    <property type="term" value="P:cell redox homeostasis"/>
    <property type="evidence" value="ECO:0007669"/>
    <property type="project" value="TreeGrafter"/>
</dbReference>
<keyword evidence="5" id="KW-1185">Reference proteome</keyword>
<name>A0A314ZDK5_PRUYE</name>
<evidence type="ECO:0000259" key="3">
    <source>
        <dbReference type="Pfam" id="PF00085"/>
    </source>
</evidence>
<dbReference type="Proteomes" id="UP000250321">
    <property type="component" value="Unassembled WGS sequence"/>
</dbReference>
<feature type="domain" description="Thioredoxin" evidence="3">
    <location>
        <begin position="96"/>
        <end position="180"/>
    </location>
</feature>
<dbReference type="AlphaFoldDB" id="A0A314ZDK5"/>
<dbReference type="OrthoDB" id="2018237at2759"/>
<comment type="caution">
    <text evidence="4">The sequence shown here is derived from an EMBL/GenBank/DDBJ whole genome shotgun (WGS) entry which is preliminary data.</text>
</comment>
<reference evidence="4 5" key="1">
    <citation type="submission" date="2018-02" db="EMBL/GenBank/DDBJ databases">
        <title>Draft genome of wild Prunus yedoensis var. nudiflora.</title>
        <authorList>
            <person name="Baek S."/>
            <person name="Kim J.-H."/>
            <person name="Choi K."/>
            <person name="Kim G.-B."/>
            <person name="Cho A."/>
            <person name="Jang H."/>
            <person name="Shin C.-H."/>
            <person name="Yu H.-J."/>
            <person name="Mun J.-H."/>
        </authorList>
    </citation>
    <scope>NUCLEOTIDE SEQUENCE [LARGE SCALE GENOMIC DNA]</scope>
    <source>
        <strain evidence="5">cv. Jeju island</strain>
        <tissue evidence="4">Leaf</tissue>
    </source>
</reference>
<dbReference type="Gene3D" id="3.40.30.10">
    <property type="entry name" value="Glutaredoxin"/>
    <property type="match status" value="1"/>
</dbReference>
<dbReference type="Pfam" id="PF00085">
    <property type="entry name" value="Thioredoxin"/>
    <property type="match status" value="1"/>
</dbReference>
<sequence>MGSTPKHPLFCLKWPWDMNQNAKANTRSPCNFEGPWLFKSLQTIGSIAFTFVNSVSGSSFSLANTFKPSQLDARTSQSNSLKSKTILGPEEQGEAEHRAFAAALASGKEATVVEFYSPKCRLCNSLLNFVREVEGRNSDWLNIVMVDAENYKWLPELLHYDVRYVPCFVLVDKKGRAVAKTGIPSSRLHVIAGLSHLLKMKRPCKKQ</sequence>
<organism evidence="4 5">
    <name type="scientific">Prunus yedoensis var. nudiflora</name>
    <dbReference type="NCBI Taxonomy" id="2094558"/>
    <lineage>
        <taxon>Eukaryota</taxon>
        <taxon>Viridiplantae</taxon>
        <taxon>Streptophyta</taxon>
        <taxon>Embryophyta</taxon>
        <taxon>Tracheophyta</taxon>
        <taxon>Spermatophyta</taxon>
        <taxon>Magnoliopsida</taxon>
        <taxon>eudicotyledons</taxon>
        <taxon>Gunneridae</taxon>
        <taxon>Pentapetalae</taxon>
        <taxon>rosids</taxon>
        <taxon>fabids</taxon>
        <taxon>Rosales</taxon>
        <taxon>Rosaceae</taxon>
        <taxon>Amygdaloideae</taxon>
        <taxon>Amygdaleae</taxon>
        <taxon>Prunus</taxon>
    </lineage>
</organism>
<gene>
    <name evidence="4" type="ORF">Pyn_33156</name>
</gene>
<evidence type="ECO:0000256" key="1">
    <source>
        <dbReference type="ARBA" id="ARBA00008987"/>
    </source>
</evidence>
<evidence type="ECO:0000313" key="4">
    <source>
        <dbReference type="EMBL" id="PQP99935.1"/>
    </source>
</evidence>
<dbReference type="InterPro" id="IPR036249">
    <property type="entry name" value="Thioredoxin-like_sf"/>
</dbReference>
<comment type="similarity">
    <text evidence="1">Belongs to the thioredoxin family.</text>
</comment>
<proteinExistence type="inferred from homology"/>
<dbReference type="GO" id="GO:0009507">
    <property type="term" value="C:chloroplast"/>
    <property type="evidence" value="ECO:0007669"/>
    <property type="project" value="UniProtKB-ARBA"/>
</dbReference>
<dbReference type="STRING" id="2094558.A0A314ZDK5"/>
<dbReference type="PANTHER" id="PTHR43601:SF11">
    <property type="entry name" value="EXPRESSED PROTEIN"/>
    <property type="match status" value="1"/>
</dbReference>
<keyword evidence="2" id="KW-0676">Redox-active center</keyword>
<dbReference type="InterPro" id="IPR013766">
    <property type="entry name" value="Thioredoxin_domain"/>
</dbReference>
<dbReference type="EMBL" id="PJQY01001757">
    <property type="protein sequence ID" value="PQP99935.1"/>
    <property type="molecule type" value="Genomic_DNA"/>
</dbReference>